<evidence type="ECO:0000256" key="6">
    <source>
        <dbReference type="ARBA" id="ARBA00022989"/>
    </source>
</evidence>
<feature type="transmembrane region" description="Helical" evidence="10">
    <location>
        <begin position="122"/>
        <end position="141"/>
    </location>
</feature>
<dbReference type="RefSeq" id="WP_061798370.1">
    <property type="nucleotide sequence ID" value="NZ_CABITV010000002.1"/>
</dbReference>
<evidence type="ECO:0000256" key="3">
    <source>
        <dbReference type="ARBA" id="ARBA00022475"/>
    </source>
</evidence>
<feature type="transmembrane region" description="Helical" evidence="10">
    <location>
        <begin position="258"/>
        <end position="278"/>
    </location>
</feature>
<feature type="topological domain" description="Cytoplasmic" evidence="9">
    <location>
        <begin position="279"/>
        <end position="288"/>
    </location>
</feature>
<dbReference type="InterPro" id="IPR023722">
    <property type="entry name" value="Enterobactin_exp_EntS"/>
</dbReference>
<evidence type="ECO:0000256" key="10">
    <source>
        <dbReference type="SAM" id="Phobius"/>
    </source>
</evidence>
<dbReference type="Pfam" id="PF07690">
    <property type="entry name" value="MFS_1"/>
    <property type="match status" value="1"/>
</dbReference>
<dbReference type="HAMAP" id="MF_01436">
    <property type="entry name" value="MFS_EntS"/>
    <property type="match status" value="1"/>
</dbReference>
<feature type="topological domain" description="Cytoplasmic" evidence="9">
    <location>
        <begin position="401"/>
        <end position="427"/>
    </location>
</feature>
<dbReference type="OrthoDB" id="7283966at2"/>
<dbReference type="InterPro" id="IPR011701">
    <property type="entry name" value="MFS"/>
</dbReference>
<feature type="topological domain" description="Cytoplasmic" evidence="9">
    <location>
        <begin position="338"/>
        <end position="357"/>
    </location>
</feature>
<dbReference type="STRING" id="1411141.GCA_001590885_03089"/>
<dbReference type="KEGG" id="sfj:SAMEA4384070_1830"/>
<evidence type="ECO:0000259" key="11">
    <source>
        <dbReference type="PROSITE" id="PS50850"/>
    </source>
</evidence>
<keyword evidence="7 9" id="KW-0472">Membrane</keyword>
<evidence type="ECO:0000256" key="5">
    <source>
        <dbReference type="ARBA" id="ARBA00022692"/>
    </source>
</evidence>
<feature type="transmembrane region" description="Helical" evidence="10">
    <location>
        <begin position="290"/>
        <end position="309"/>
    </location>
</feature>
<feature type="transmembrane region" description="Helical" evidence="10">
    <location>
        <begin position="220"/>
        <end position="246"/>
    </location>
</feature>
<comment type="subcellular location">
    <subcellularLocation>
        <location evidence="9">Cell inner membrane</location>
        <topology evidence="9">Multi-pass membrane protein</topology>
    </subcellularLocation>
    <subcellularLocation>
        <location evidence="1">Cell membrane</location>
        <topology evidence="1">Multi-pass membrane protein</topology>
    </subcellularLocation>
</comment>
<feature type="topological domain" description="Cytoplasmic" evidence="9">
    <location>
        <begin position="200"/>
        <end position="218"/>
    </location>
</feature>
<keyword evidence="13" id="KW-1185">Reference proteome</keyword>
<feature type="transmembrane region" description="Helical" evidence="10">
    <location>
        <begin position="54"/>
        <end position="76"/>
    </location>
</feature>
<comment type="similarity">
    <text evidence="8">Belongs to the major facilitator superfamily. Drug:H(+) antiporter-3 (DHA3) (TC 2.A.1.21) family.</text>
</comment>
<keyword evidence="6 9" id="KW-1133">Transmembrane helix</keyword>
<comment type="similarity">
    <text evidence="9">Belongs to the major facilitator superfamily. EntS (TC 2.A.1.38) family.</text>
</comment>
<keyword evidence="5 9" id="KW-0812">Transmembrane</keyword>
<feature type="transmembrane region" description="Helical" evidence="10">
    <location>
        <begin position="381"/>
        <end position="402"/>
    </location>
</feature>
<dbReference type="SUPFAM" id="SSF103473">
    <property type="entry name" value="MFS general substrate transporter"/>
    <property type="match status" value="1"/>
</dbReference>
<dbReference type="GeneID" id="75026997"/>
<feature type="topological domain" description="Periplasmic" evidence="9">
    <location>
        <position position="379"/>
    </location>
</feature>
<dbReference type="PANTHER" id="PTHR23513">
    <property type="entry name" value="INTEGRAL MEMBRANE EFFLUX PROTEIN-RELATED"/>
    <property type="match status" value="1"/>
</dbReference>
<feature type="transmembrane region" description="Helical" evidence="10">
    <location>
        <begin position="96"/>
        <end position="116"/>
    </location>
</feature>
<evidence type="ECO:0000256" key="2">
    <source>
        <dbReference type="ARBA" id="ARBA00022448"/>
    </source>
</evidence>
<dbReference type="NCBIfam" id="NF007792">
    <property type="entry name" value="PRK10489.1"/>
    <property type="match status" value="1"/>
</dbReference>
<feature type="topological domain" description="Periplasmic" evidence="9">
    <location>
        <begin position="105"/>
        <end position="109"/>
    </location>
</feature>
<name>A0A240BSG7_SERFI</name>
<evidence type="ECO:0000256" key="9">
    <source>
        <dbReference type="HAMAP-Rule" id="MF_01436"/>
    </source>
</evidence>
<keyword evidence="4 9" id="KW-0997">Cell inner membrane</keyword>
<feature type="transmembrane region" description="Helical" evidence="10">
    <location>
        <begin position="179"/>
        <end position="199"/>
    </location>
</feature>
<dbReference type="CDD" id="cd06173">
    <property type="entry name" value="MFS_MefA_like"/>
    <property type="match status" value="1"/>
</dbReference>
<dbReference type="Proteomes" id="UP000215134">
    <property type="component" value="Chromosome 1"/>
</dbReference>
<keyword evidence="2 9" id="KW-0813">Transport</keyword>
<gene>
    <name evidence="12" type="primary">entS_2</name>
    <name evidence="9" type="synonym">entS</name>
    <name evidence="12" type="ORF">SAMEA4384070_01830</name>
</gene>
<feature type="topological domain" description="Periplasmic" evidence="9">
    <location>
        <begin position="43"/>
        <end position="55"/>
    </location>
</feature>
<feature type="topological domain" description="Periplasmic" evidence="9">
    <location>
        <position position="178"/>
    </location>
</feature>
<dbReference type="GO" id="GO:0005886">
    <property type="term" value="C:plasma membrane"/>
    <property type="evidence" value="ECO:0007669"/>
    <property type="project" value="UniProtKB-SubCell"/>
</dbReference>
<feature type="topological domain" description="Periplasmic" evidence="9">
    <location>
        <begin position="309"/>
        <end position="314"/>
    </location>
</feature>
<dbReference type="InterPro" id="IPR036259">
    <property type="entry name" value="MFS_trans_sf"/>
</dbReference>
<evidence type="ECO:0000256" key="8">
    <source>
        <dbReference type="ARBA" id="ARBA00038075"/>
    </source>
</evidence>
<accession>A0A240BSG7</accession>
<dbReference type="Gene3D" id="1.20.1250.20">
    <property type="entry name" value="MFS general substrate transporter like domains"/>
    <property type="match status" value="1"/>
</dbReference>
<evidence type="ECO:0000256" key="1">
    <source>
        <dbReference type="ARBA" id="ARBA00004651"/>
    </source>
</evidence>
<keyword evidence="3 9" id="KW-1003">Cell membrane</keyword>
<dbReference type="PROSITE" id="PS50850">
    <property type="entry name" value="MFS"/>
    <property type="match status" value="1"/>
</dbReference>
<feature type="topological domain" description="Cytoplasmic" evidence="9">
    <location>
        <begin position="77"/>
        <end position="83"/>
    </location>
</feature>
<comment type="function">
    <text evidence="9">Component of an export pathway for enterobactin.</text>
</comment>
<feature type="transmembrane region" description="Helical" evidence="10">
    <location>
        <begin position="153"/>
        <end position="173"/>
    </location>
</feature>
<feature type="topological domain" description="Cytoplasmic" evidence="9">
    <location>
        <begin position="1"/>
        <end position="21"/>
    </location>
</feature>
<feature type="domain" description="Major facilitator superfamily (MFS) profile" evidence="11">
    <location>
        <begin position="18"/>
        <end position="404"/>
    </location>
</feature>
<comment type="caution">
    <text evidence="9">Lacks conserved residue(s) required for the propagation of feature annotation.</text>
</comment>
<dbReference type="AlphaFoldDB" id="A0A240BSG7"/>
<evidence type="ECO:0000256" key="4">
    <source>
        <dbReference type="ARBA" id="ARBA00022519"/>
    </source>
</evidence>
<dbReference type="InterPro" id="IPR020846">
    <property type="entry name" value="MFS_dom"/>
</dbReference>
<feature type="topological domain" description="Cytoplasmic" evidence="9">
    <location>
        <begin position="131"/>
        <end position="156"/>
    </location>
</feature>
<dbReference type="GO" id="GO:0042931">
    <property type="term" value="F:enterobactin transmembrane transporter activity"/>
    <property type="evidence" value="ECO:0007669"/>
    <property type="project" value="InterPro"/>
</dbReference>
<protein>
    <recommendedName>
        <fullName evidence="9">Enterobactin exporter EntS</fullName>
    </recommendedName>
</protein>
<reference evidence="12 13" key="1">
    <citation type="submission" date="2017-06" db="EMBL/GenBank/DDBJ databases">
        <authorList>
            <consortium name="Pathogen Informatics"/>
        </authorList>
    </citation>
    <scope>NUCLEOTIDE SEQUENCE [LARGE SCALE GENOMIC DNA]</scope>
    <source>
        <strain evidence="12 13">NCTC12148</strain>
    </source>
</reference>
<sequence length="427" mass="43889">MAKPSIFVNFGLLKRNANFRAIFIARLLSVLALGMLAVGVPVQIQAMTGSTLQVGIAVALDGAGMFVGLLLGGVLADRLDRRRLILFARTTCGLGFAALSYNAFLAAPSLAALYILAVWDGFFGALGMTALMAAIPALVGRENLATAGALSMLTVRLGAIVSPAVGGVVIVAYGVEWNYAIAAIGTLITLIPLFSLPGMRPEPQEPEHPLRSLATGIHFVFSHKIVCSVVIVGALISVISAVRVLFPALAETAYHAGPAAIGLMYSAVPLGAMIGAFTSGWVTHVARPGMLLLGCAIGAFLAIAALGVVGWLPLALIALACYGYLSAMASLLQYTLVQSHTPDRLLGRVNSVWTTQDVTGDSIGALGLGVLGRMLTPALSVLAFGGVAALCGVGIALCVGPLRKAVMGAPSLHEEPEPAETPQATSS</sequence>
<feature type="transmembrane region" description="Helical" evidence="10">
    <location>
        <begin position="21"/>
        <end position="42"/>
    </location>
</feature>
<dbReference type="PANTHER" id="PTHR23513:SF9">
    <property type="entry name" value="ENTEROBACTIN EXPORTER ENTS"/>
    <property type="match status" value="1"/>
</dbReference>
<proteinExistence type="inferred from homology"/>
<evidence type="ECO:0000313" key="13">
    <source>
        <dbReference type="Proteomes" id="UP000215134"/>
    </source>
</evidence>
<dbReference type="EMBL" id="LT906479">
    <property type="protein sequence ID" value="SNV98791.1"/>
    <property type="molecule type" value="Genomic_DNA"/>
</dbReference>
<evidence type="ECO:0000313" key="12">
    <source>
        <dbReference type="EMBL" id="SNV98791.1"/>
    </source>
</evidence>
<evidence type="ECO:0000256" key="7">
    <source>
        <dbReference type="ARBA" id="ARBA00023136"/>
    </source>
</evidence>
<organism evidence="12 13">
    <name type="scientific">Serratia ficaria</name>
    <dbReference type="NCBI Taxonomy" id="61651"/>
    <lineage>
        <taxon>Bacteria</taxon>
        <taxon>Pseudomonadati</taxon>
        <taxon>Pseudomonadota</taxon>
        <taxon>Gammaproteobacteria</taxon>
        <taxon>Enterobacterales</taxon>
        <taxon>Yersiniaceae</taxon>
        <taxon>Serratia</taxon>
    </lineage>
</organism>